<accession>A0A5S9XZP4</accession>
<comment type="similarity">
    <text evidence="5">Belongs to the glycosyltransferase 13 family.</text>
</comment>
<evidence type="ECO:0000256" key="19">
    <source>
        <dbReference type="ARBA" id="ARBA00022989"/>
    </source>
</evidence>
<evidence type="ECO:0000256" key="13">
    <source>
        <dbReference type="ARBA" id="ARBA00022737"/>
    </source>
</evidence>
<feature type="domain" description="EF-hand" evidence="28">
    <location>
        <begin position="928"/>
        <end position="963"/>
    </location>
</feature>
<dbReference type="InterPro" id="IPR018247">
    <property type="entry name" value="EF_Hand_1_Ca_BS"/>
</dbReference>
<dbReference type="SMART" id="SM00054">
    <property type="entry name" value="EFh"/>
    <property type="match status" value="4"/>
</dbReference>
<evidence type="ECO:0000256" key="4">
    <source>
        <dbReference type="ARBA" id="ARBA00005354"/>
    </source>
</evidence>
<dbReference type="Gene3D" id="3.90.550.10">
    <property type="entry name" value="Spore Coat Polysaccharide Biosynthesis Protein SpsA, Chain A"/>
    <property type="match status" value="1"/>
</dbReference>
<dbReference type="Gene3D" id="3.10.180.20">
    <property type="entry name" value="N-Acetylglucosaminyltransferase I, Domain 2"/>
    <property type="match status" value="1"/>
</dbReference>
<proteinExistence type="inferred from homology"/>
<keyword evidence="11" id="KW-0812">Transmembrane</keyword>
<keyword evidence="8" id="KW-0597">Phosphoprotein</keyword>
<name>A0A5S9XZP4_ARATH</name>
<dbReference type="InterPro" id="IPR050205">
    <property type="entry name" value="CDPK_Ser/Thr_kinases"/>
</dbReference>
<dbReference type="FunFam" id="1.10.238.10:FF:000015">
    <property type="entry name" value="Calcium-dependent protein kinase 1"/>
    <property type="match status" value="1"/>
</dbReference>
<evidence type="ECO:0000259" key="28">
    <source>
        <dbReference type="PROSITE" id="PS50222"/>
    </source>
</evidence>
<dbReference type="SUPFAM" id="SSF53448">
    <property type="entry name" value="Nucleotide-diphospho-sugar transferases"/>
    <property type="match status" value="1"/>
</dbReference>
<dbReference type="InterPro" id="IPR011009">
    <property type="entry name" value="Kinase-like_dom_sf"/>
</dbReference>
<dbReference type="PROSITE" id="PS50222">
    <property type="entry name" value="EF_HAND_2"/>
    <property type="match status" value="4"/>
</dbReference>
<dbReference type="InterPro" id="IPR004139">
    <property type="entry name" value="Glyco_trans_13"/>
</dbReference>
<dbReference type="ExpressionAtlas" id="A0A5S9XZP4">
    <property type="expression patterns" value="baseline and differential"/>
</dbReference>
<evidence type="ECO:0000313" key="29">
    <source>
        <dbReference type="EMBL" id="CAA0397884.1"/>
    </source>
</evidence>
<evidence type="ECO:0000256" key="1">
    <source>
        <dbReference type="ARBA" id="ARBA00001936"/>
    </source>
</evidence>
<evidence type="ECO:0000313" key="30">
    <source>
        <dbReference type="Proteomes" id="UP000434276"/>
    </source>
</evidence>
<keyword evidence="16" id="KW-0106">Calcium</keyword>
<evidence type="ECO:0000256" key="21">
    <source>
        <dbReference type="ARBA" id="ARBA00023136"/>
    </source>
</evidence>
<dbReference type="InterPro" id="IPR008271">
    <property type="entry name" value="Ser/Thr_kinase_AS"/>
</dbReference>
<comment type="cofactor">
    <cofactor evidence="1">
        <name>Mn(2+)</name>
        <dbReference type="ChEBI" id="CHEBI:29035"/>
    </cofactor>
</comment>
<dbReference type="Gene3D" id="3.30.200.20">
    <property type="entry name" value="Phosphorylase Kinase, domain 1"/>
    <property type="match status" value="1"/>
</dbReference>
<keyword evidence="22" id="KW-0464">Manganese</keyword>
<dbReference type="GO" id="GO:0005509">
    <property type="term" value="F:calcium ion binding"/>
    <property type="evidence" value="ECO:0007669"/>
    <property type="project" value="InterPro"/>
</dbReference>
<dbReference type="Pfam" id="PF00069">
    <property type="entry name" value="Pkinase"/>
    <property type="match status" value="1"/>
</dbReference>
<dbReference type="FunFam" id="3.10.180.20:FF:000002">
    <property type="entry name" value="Alpha-1,3-mannosyl-glycoprotein 2-beta-N-acetylglucosaminyltransferase"/>
    <property type="match status" value="1"/>
</dbReference>
<feature type="binding site" evidence="26">
    <location>
        <position position="584"/>
    </location>
    <ligand>
        <name>ATP</name>
        <dbReference type="ChEBI" id="CHEBI:30616"/>
    </ligand>
</feature>
<comment type="subcellular location">
    <subcellularLocation>
        <location evidence="2">Golgi apparatus membrane</location>
        <topology evidence="2">Single-pass type II membrane protein</topology>
    </subcellularLocation>
</comment>
<dbReference type="PROSITE" id="PS50011">
    <property type="entry name" value="PROTEIN_KINASE_DOM"/>
    <property type="match status" value="1"/>
</dbReference>
<keyword evidence="21" id="KW-0472">Membrane</keyword>
<evidence type="ECO:0000256" key="22">
    <source>
        <dbReference type="ARBA" id="ARBA00023211"/>
    </source>
</evidence>
<sequence length="1015" mass="115033">MARISCDLRFLLIPAAFMFIYIQMRLFQTQSQYADRLSSAIESENHCTSQMRGLIDEVSIKQSRIVALEGISPSSFLIGTCGILDDHDMKNRQDEELVQLKDLIQTFEKKGIAKLTQGGQMPVAAVVIMACSRADYLERTVKSVLTYQTPVASKYPLFISQDGSDQAVKSKSLSYNQLTYMQHLDFEPVVTERPGELTAYYKIARKDWFLFSLRPSSSITETLFNTDDMEIAPDFFDYFEAAASLMDRDKTIMAASSWNDNGQKQFVHDPYALYRSDFFPGLGWMLKRSTWDELSPKWPKAYPYMLFFLSISMTIGSSLGQFFSQYLEPIKLNDVKVDWKAKDLGYLTEGNYTKYFSGLVRQARPIQGSDLVLKAQNIKDDVRIRYKDQVEFERIAGEFGIFEEWKDGVPRTAYKGVVVFRIQTTRRVFLVGPDSFCANRVSQADERKRRFWTACSLLLAAVSQDVETLARILQNHVQQCVSSDLHQSDLIFIHSYHLYLAMGLALFSSDGKLIWKGSTQTGKRRPQEEATMKHSGGNQACYVLGQKTPSIRDLYSLGHKLGQGQFGTTYMCKEISTGREYACKSITKRKLISKEDVEDVRREIQIMHHLAGYKNIVTIKGAYEDPLYVHIVMELCSGGELFDRIIQRGHYSERKAAELIKIIVGVVEACHSLGVMHRDLKPENFLLVNKDDDFSLKAIDFGLSVFFKPGQIFEDVVGSPYYVAPEVLLKHYGPEADVWTAGVILYILVSGVPPFWAETQQGIFDAVLKGHIDFDSDPWPLISDSAKNLIRGMLCSRPSERLTAHQVLRHPWICENGVAPDRALDPAVLSRLKQFSAMNKLKQMALRVIADSLSEEEIAGLKEMFKAMDTDNSGAITFDELKAGLRRYGSTLKDTEIRDLMEAADIDKSGTIDYGEFIAATIHLNKLEREEHLLSAFRYFDKDGSGYITIDELQHACAEQGMSDVFLEDVIKEVDQDNDGRIDYGEFVAMMQKGIVGRTMRKSINMGIRNNAVSQ</sequence>
<dbReference type="Pfam" id="PF03071">
    <property type="entry name" value="GNT-I"/>
    <property type="match status" value="2"/>
</dbReference>
<evidence type="ECO:0000256" key="23">
    <source>
        <dbReference type="ARBA" id="ARBA00024334"/>
    </source>
</evidence>
<dbReference type="InterPro" id="IPR029044">
    <property type="entry name" value="Nucleotide-diphossugar_trans"/>
</dbReference>
<evidence type="ECO:0000256" key="11">
    <source>
        <dbReference type="ARBA" id="ARBA00022692"/>
    </source>
</evidence>
<evidence type="ECO:0000256" key="25">
    <source>
        <dbReference type="ARBA" id="ARBA00048679"/>
    </source>
</evidence>
<dbReference type="InterPro" id="IPR017441">
    <property type="entry name" value="Protein_kinase_ATP_BS"/>
</dbReference>
<dbReference type="EMBL" id="CACSHJ010000095">
    <property type="protein sequence ID" value="CAA0397884.1"/>
    <property type="molecule type" value="Genomic_DNA"/>
</dbReference>
<evidence type="ECO:0000256" key="9">
    <source>
        <dbReference type="ARBA" id="ARBA00022676"/>
    </source>
</evidence>
<keyword evidence="18" id="KW-0735">Signal-anchor</keyword>
<evidence type="ECO:0000256" key="7">
    <source>
        <dbReference type="ARBA" id="ARBA00022527"/>
    </source>
</evidence>
<keyword evidence="12" id="KW-0479">Metal-binding</keyword>
<dbReference type="OrthoDB" id="40902at2759"/>
<comment type="pathway">
    <text evidence="3">Protein modification; protein glycosylation.</text>
</comment>
<dbReference type="GO" id="GO:0004674">
    <property type="term" value="F:protein serine/threonine kinase activity"/>
    <property type="evidence" value="ECO:0007669"/>
    <property type="project" value="UniProtKB-KW"/>
</dbReference>
<keyword evidence="7" id="KW-0723">Serine/threonine-protein kinase</keyword>
<keyword evidence="10" id="KW-0808">Transferase</keyword>
<dbReference type="FunFam" id="1.10.510.10:FF:000178">
    <property type="entry name" value="Calcium-dependent protein kinase 5"/>
    <property type="match status" value="1"/>
</dbReference>
<dbReference type="UniPathway" id="UPA00378"/>
<keyword evidence="13" id="KW-0677">Repeat</keyword>
<evidence type="ECO:0000256" key="18">
    <source>
        <dbReference type="ARBA" id="ARBA00022968"/>
    </source>
</evidence>
<keyword evidence="9" id="KW-0328">Glycosyltransferase</keyword>
<evidence type="ECO:0000256" key="15">
    <source>
        <dbReference type="ARBA" id="ARBA00022777"/>
    </source>
</evidence>
<comment type="similarity">
    <text evidence="23">Belongs to the protein kinase superfamily. Ser/Thr protein kinase family. CDPK subfamily.</text>
</comment>
<keyword evidence="15" id="KW-0418">Kinase</keyword>
<dbReference type="GO" id="GO:0005524">
    <property type="term" value="F:ATP binding"/>
    <property type="evidence" value="ECO:0007669"/>
    <property type="project" value="UniProtKB-UniRule"/>
</dbReference>
<evidence type="ECO:0000256" key="5">
    <source>
        <dbReference type="ARBA" id="ARBA00006492"/>
    </source>
</evidence>
<dbReference type="SUPFAM" id="SSF47473">
    <property type="entry name" value="EF-hand"/>
    <property type="match status" value="1"/>
</dbReference>
<evidence type="ECO:0000256" key="2">
    <source>
        <dbReference type="ARBA" id="ARBA00004323"/>
    </source>
</evidence>
<keyword evidence="14 26" id="KW-0547">Nucleotide-binding</keyword>
<dbReference type="Gene3D" id="1.10.238.10">
    <property type="entry name" value="EF-hand"/>
    <property type="match status" value="1"/>
</dbReference>
<evidence type="ECO:0000256" key="10">
    <source>
        <dbReference type="ARBA" id="ARBA00022679"/>
    </source>
</evidence>
<dbReference type="Gene3D" id="1.10.510.10">
    <property type="entry name" value="Transferase(Phosphotransferase) domain 1"/>
    <property type="match status" value="1"/>
</dbReference>
<dbReference type="CDD" id="cd00051">
    <property type="entry name" value="EFh"/>
    <property type="match status" value="2"/>
</dbReference>
<evidence type="ECO:0000256" key="14">
    <source>
        <dbReference type="ARBA" id="ARBA00022741"/>
    </source>
</evidence>
<gene>
    <name evidence="29" type="ORF">C24_LOCUS20581</name>
</gene>
<evidence type="ECO:0000256" key="8">
    <source>
        <dbReference type="ARBA" id="ARBA00022553"/>
    </source>
</evidence>
<dbReference type="SUPFAM" id="SSF56112">
    <property type="entry name" value="Protein kinase-like (PK-like)"/>
    <property type="match status" value="1"/>
</dbReference>
<reference evidence="29 30" key="1">
    <citation type="submission" date="2019-12" db="EMBL/GenBank/DDBJ databases">
        <authorList>
            <person name="Jiao W.-B."/>
            <person name="Schneeberger K."/>
        </authorList>
    </citation>
    <scope>NUCLEOTIDE SEQUENCE [LARGE SCALE GENOMIC DNA]</scope>
    <source>
        <strain evidence="30">cv. C24</strain>
    </source>
</reference>
<dbReference type="InterPro" id="IPR011992">
    <property type="entry name" value="EF-hand-dom_pair"/>
</dbReference>
<dbReference type="AlphaFoldDB" id="A0A5S9XZP4"/>
<evidence type="ECO:0000256" key="12">
    <source>
        <dbReference type="ARBA" id="ARBA00022723"/>
    </source>
</evidence>
<dbReference type="PROSITE" id="PS00107">
    <property type="entry name" value="PROTEIN_KINASE_ATP"/>
    <property type="match status" value="1"/>
</dbReference>
<dbReference type="InterPro" id="IPR000719">
    <property type="entry name" value="Prot_kinase_dom"/>
</dbReference>
<feature type="domain" description="Protein kinase" evidence="27">
    <location>
        <begin position="555"/>
        <end position="813"/>
    </location>
</feature>
<dbReference type="EC" id="2.7.11.1" evidence="6"/>
<dbReference type="Proteomes" id="UP000434276">
    <property type="component" value="Unassembled WGS sequence"/>
</dbReference>
<dbReference type="InterPro" id="IPR002048">
    <property type="entry name" value="EF_hand_dom"/>
</dbReference>
<evidence type="ECO:0000256" key="17">
    <source>
        <dbReference type="ARBA" id="ARBA00022840"/>
    </source>
</evidence>
<evidence type="ECO:0000256" key="16">
    <source>
        <dbReference type="ARBA" id="ARBA00022837"/>
    </source>
</evidence>
<comment type="catalytic activity">
    <reaction evidence="25">
        <text>L-seryl-[protein] + ATP = O-phospho-L-seryl-[protein] + ADP + H(+)</text>
        <dbReference type="Rhea" id="RHEA:17989"/>
        <dbReference type="Rhea" id="RHEA-COMP:9863"/>
        <dbReference type="Rhea" id="RHEA-COMP:11604"/>
        <dbReference type="ChEBI" id="CHEBI:15378"/>
        <dbReference type="ChEBI" id="CHEBI:29999"/>
        <dbReference type="ChEBI" id="CHEBI:30616"/>
        <dbReference type="ChEBI" id="CHEBI:83421"/>
        <dbReference type="ChEBI" id="CHEBI:456216"/>
        <dbReference type="EC" id="2.7.11.1"/>
    </reaction>
</comment>
<feature type="domain" description="EF-hand" evidence="28">
    <location>
        <begin position="967"/>
        <end position="997"/>
    </location>
</feature>
<evidence type="ECO:0000256" key="26">
    <source>
        <dbReference type="PROSITE-ProRule" id="PRU10141"/>
    </source>
</evidence>
<keyword evidence="20" id="KW-0333">Golgi apparatus</keyword>
<evidence type="ECO:0000256" key="6">
    <source>
        <dbReference type="ARBA" id="ARBA00012513"/>
    </source>
</evidence>
<dbReference type="GO" id="GO:0000139">
    <property type="term" value="C:Golgi membrane"/>
    <property type="evidence" value="ECO:0007669"/>
    <property type="project" value="UniProtKB-SubCell"/>
</dbReference>
<feature type="domain" description="EF-hand" evidence="28">
    <location>
        <begin position="856"/>
        <end position="891"/>
    </location>
</feature>
<dbReference type="SMART" id="SM00220">
    <property type="entry name" value="S_TKc"/>
    <property type="match status" value="1"/>
</dbReference>
<organism evidence="29 30">
    <name type="scientific">Arabidopsis thaliana</name>
    <name type="common">Mouse-ear cress</name>
    <dbReference type="NCBI Taxonomy" id="3702"/>
    <lineage>
        <taxon>Eukaryota</taxon>
        <taxon>Viridiplantae</taxon>
        <taxon>Streptophyta</taxon>
        <taxon>Embryophyta</taxon>
        <taxon>Tracheophyta</taxon>
        <taxon>Spermatophyta</taxon>
        <taxon>Magnoliopsida</taxon>
        <taxon>eudicotyledons</taxon>
        <taxon>Gunneridae</taxon>
        <taxon>Pentapetalae</taxon>
        <taxon>rosids</taxon>
        <taxon>malvids</taxon>
        <taxon>Brassicales</taxon>
        <taxon>Brassicaceae</taxon>
        <taxon>Camelineae</taxon>
        <taxon>Arabidopsis</taxon>
    </lineage>
</organism>
<comment type="similarity">
    <text evidence="4">Belongs to the protein kinase superfamily. CAMK Ser/Thr protein kinase family. CaMK subfamily.</text>
</comment>
<evidence type="ECO:0000256" key="20">
    <source>
        <dbReference type="ARBA" id="ARBA00023034"/>
    </source>
</evidence>
<feature type="domain" description="EF-hand" evidence="28">
    <location>
        <begin position="892"/>
        <end position="927"/>
    </location>
</feature>
<dbReference type="Pfam" id="PF13499">
    <property type="entry name" value="EF-hand_7"/>
    <property type="match status" value="2"/>
</dbReference>
<evidence type="ECO:0000256" key="24">
    <source>
        <dbReference type="ARBA" id="ARBA00047899"/>
    </source>
</evidence>
<keyword evidence="17 26" id="KW-0067">ATP-binding</keyword>
<dbReference type="CDD" id="cd05117">
    <property type="entry name" value="STKc_CAMK"/>
    <property type="match status" value="1"/>
</dbReference>
<dbReference type="FunFam" id="3.90.550.10:FF:000090">
    <property type="entry name" value="Alpha-1,3-mannosyl-glycoprotein 2-beta-N-acetylglucosaminyltransferase"/>
    <property type="match status" value="1"/>
</dbReference>
<dbReference type="PROSITE" id="PS00018">
    <property type="entry name" value="EF_HAND_1"/>
    <property type="match status" value="4"/>
</dbReference>
<dbReference type="PANTHER" id="PTHR24349">
    <property type="entry name" value="SERINE/THREONINE-PROTEIN KINASE"/>
    <property type="match status" value="1"/>
</dbReference>
<comment type="catalytic activity">
    <reaction evidence="24">
        <text>L-threonyl-[protein] + ATP = O-phospho-L-threonyl-[protein] + ADP + H(+)</text>
        <dbReference type="Rhea" id="RHEA:46608"/>
        <dbReference type="Rhea" id="RHEA-COMP:11060"/>
        <dbReference type="Rhea" id="RHEA-COMP:11605"/>
        <dbReference type="ChEBI" id="CHEBI:15378"/>
        <dbReference type="ChEBI" id="CHEBI:30013"/>
        <dbReference type="ChEBI" id="CHEBI:30616"/>
        <dbReference type="ChEBI" id="CHEBI:61977"/>
        <dbReference type="ChEBI" id="CHEBI:456216"/>
        <dbReference type="EC" id="2.7.11.1"/>
    </reaction>
</comment>
<evidence type="ECO:0000256" key="3">
    <source>
        <dbReference type="ARBA" id="ARBA00004922"/>
    </source>
</evidence>
<protein>
    <recommendedName>
        <fullName evidence="6">non-specific serine/threonine protein kinase</fullName>
        <ecNumber evidence="6">2.7.11.1</ecNumber>
    </recommendedName>
</protein>
<dbReference type="GO" id="GO:0008375">
    <property type="term" value="F:acetylglucosaminyltransferase activity"/>
    <property type="evidence" value="ECO:0007669"/>
    <property type="project" value="InterPro"/>
</dbReference>
<evidence type="ECO:0000259" key="27">
    <source>
        <dbReference type="PROSITE" id="PS50011"/>
    </source>
</evidence>
<dbReference type="PROSITE" id="PS00108">
    <property type="entry name" value="PROTEIN_KINASE_ST"/>
    <property type="match status" value="1"/>
</dbReference>
<keyword evidence="19" id="KW-1133">Transmembrane helix</keyword>
<dbReference type="FunFam" id="3.30.200.20:FF:000004">
    <property type="entry name" value="Calcium-dependent protein kinase 1"/>
    <property type="match status" value="1"/>
</dbReference>